<dbReference type="AlphaFoldDB" id="A0A8S2Y073"/>
<proteinExistence type="predicted"/>
<feature type="non-terminal residue" evidence="1">
    <location>
        <position position="81"/>
    </location>
</feature>
<protein>
    <submittedName>
        <fullName evidence="1">Uncharacterized protein</fullName>
    </submittedName>
</protein>
<name>A0A8S2Y073_9BILA</name>
<reference evidence="1" key="1">
    <citation type="submission" date="2021-02" db="EMBL/GenBank/DDBJ databases">
        <authorList>
            <person name="Nowell W R."/>
        </authorList>
    </citation>
    <scope>NUCLEOTIDE SEQUENCE</scope>
</reference>
<dbReference type="EMBL" id="CAJOBJ010086184">
    <property type="protein sequence ID" value="CAF4521520.1"/>
    <property type="molecule type" value="Genomic_DNA"/>
</dbReference>
<gene>
    <name evidence="1" type="ORF">GIL414_LOCUS35638</name>
</gene>
<dbReference type="Proteomes" id="UP000681720">
    <property type="component" value="Unassembled WGS sequence"/>
</dbReference>
<evidence type="ECO:0000313" key="2">
    <source>
        <dbReference type="Proteomes" id="UP000681720"/>
    </source>
</evidence>
<sequence>VQSTDLKLEITEHKSIAHLEARSPTIESVDVQYDATSIVTLLTKIEEATVSKPILNLHGAGIDLPEVELVKPGPLPVIVIA</sequence>
<accession>A0A8S2Y073</accession>
<organism evidence="1 2">
    <name type="scientific">Rotaria magnacalcarata</name>
    <dbReference type="NCBI Taxonomy" id="392030"/>
    <lineage>
        <taxon>Eukaryota</taxon>
        <taxon>Metazoa</taxon>
        <taxon>Spiralia</taxon>
        <taxon>Gnathifera</taxon>
        <taxon>Rotifera</taxon>
        <taxon>Eurotatoria</taxon>
        <taxon>Bdelloidea</taxon>
        <taxon>Philodinida</taxon>
        <taxon>Philodinidae</taxon>
        <taxon>Rotaria</taxon>
    </lineage>
</organism>
<comment type="caution">
    <text evidence="1">The sequence shown here is derived from an EMBL/GenBank/DDBJ whole genome shotgun (WGS) entry which is preliminary data.</text>
</comment>
<evidence type="ECO:0000313" key="1">
    <source>
        <dbReference type="EMBL" id="CAF4521520.1"/>
    </source>
</evidence>
<feature type="non-terminal residue" evidence="1">
    <location>
        <position position="1"/>
    </location>
</feature>